<accession>A0ABR4QPS7</accession>
<dbReference type="EMBL" id="JAKROA010000001">
    <property type="protein sequence ID" value="KAL5111724.1"/>
    <property type="molecule type" value="Genomic_DNA"/>
</dbReference>
<keyword evidence="3" id="KW-1185">Reference proteome</keyword>
<evidence type="ECO:0000313" key="2">
    <source>
        <dbReference type="EMBL" id="KAL5111724.1"/>
    </source>
</evidence>
<dbReference type="InterPro" id="IPR009060">
    <property type="entry name" value="UBA-like_sf"/>
</dbReference>
<protein>
    <submittedName>
        <fullName evidence="2">Ubiquitin-associated domain-containing protein 2</fullName>
    </submittedName>
</protein>
<organism evidence="2 3">
    <name type="scientific">Taenia crassiceps</name>
    <dbReference type="NCBI Taxonomy" id="6207"/>
    <lineage>
        <taxon>Eukaryota</taxon>
        <taxon>Metazoa</taxon>
        <taxon>Spiralia</taxon>
        <taxon>Lophotrochozoa</taxon>
        <taxon>Platyhelminthes</taxon>
        <taxon>Cestoda</taxon>
        <taxon>Eucestoda</taxon>
        <taxon>Cyclophyllidea</taxon>
        <taxon>Taeniidae</taxon>
        <taxon>Taenia</taxon>
    </lineage>
</organism>
<dbReference type="InterPro" id="IPR015940">
    <property type="entry name" value="UBA"/>
</dbReference>
<dbReference type="PROSITE" id="PS50030">
    <property type="entry name" value="UBA"/>
    <property type="match status" value="1"/>
</dbReference>
<gene>
    <name evidence="2" type="ORF">TcWFU_003188</name>
</gene>
<dbReference type="SUPFAM" id="SSF46934">
    <property type="entry name" value="UBA-like"/>
    <property type="match status" value="1"/>
</dbReference>
<proteinExistence type="predicted"/>
<reference evidence="2 3" key="1">
    <citation type="journal article" date="2022" name="Front. Cell. Infect. Microbiol.">
        <title>The Genomes of Two Strains of Taenia crassiceps the Animal Model for the Study of Human Cysticercosis.</title>
        <authorList>
            <person name="Bobes R.J."/>
            <person name="Estrada K."/>
            <person name="Rios-Valencia D.G."/>
            <person name="Calderon-Gallegos A."/>
            <person name="de la Torre P."/>
            <person name="Carrero J.C."/>
            <person name="Sanchez-Flores A."/>
            <person name="Laclette J.P."/>
        </authorList>
    </citation>
    <scope>NUCLEOTIDE SEQUENCE [LARGE SCALE GENOMIC DNA]</scope>
    <source>
        <strain evidence="2">WFUcys</strain>
    </source>
</reference>
<sequence length="211" mass="23897">MLNYLLFSNFRTTLWLQKISVIWVSLLSTAFEHLSIKLLSFFGVKPSTLPSGPLSISRKTFLYLIGLRLATSSPGSLIVCGCGLLTGLVYRWKNLQKVNLIPSEVAELFGRLFGPFLSSEAPDDVLKPIGATLELQRQEALDRQEQALMDFRRTQFVNNNRRRNYIPQPHEIQNLVDMGFLEERSQQALAVANGDIYEALNLLQDPSFDPH</sequence>
<dbReference type="Gene3D" id="1.10.8.10">
    <property type="entry name" value="DNA helicase RuvA subunit, C-terminal domain"/>
    <property type="match status" value="1"/>
</dbReference>
<comment type="caution">
    <text evidence="2">The sequence shown here is derived from an EMBL/GenBank/DDBJ whole genome shotgun (WGS) entry which is preliminary data.</text>
</comment>
<evidence type="ECO:0000313" key="3">
    <source>
        <dbReference type="Proteomes" id="UP001651158"/>
    </source>
</evidence>
<feature type="domain" description="UBA" evidence="1">
    <location>
        <begin position="165"/>
        <end position="206"/>
    </location>
</feature>
<evidence type="ECO:0000259" key="1">
    <source>
        <dbReference type="PROSITE" id="PS50030"/>
    </source>
</evidence>
<dbReference type="Pfam" id="PF00627">
    <property type="entry name" value="UBA"/>
    <property type="match status" value="1"/>
</dbReference>
<name>A0ABR4QPS7_9CEST</name>
<dbReference type="SMART" id="SM00165">
    <property type="entry name" value="UBA"/>
    <property type="match status" value="1"/>
</dbReference>
<dbReference type="Proteomes" id="UP001651158">
    <property type="component" value="Unassembled WGS sequence"/>
</dbReference>